<evidence type="ECO:0000313" key="2">
    <source>
        <dbReference type="Proteomes" id="UP001432027"/>
    </source>
</evidence>
<feature type="non-terminal residue" evidence="1">
    <location>
        <position position="1"/>
    </location>
</feature>
<name>A0AAV5TG49_9BILA</name>
<reference evidence="1" key="1">
    <citation type="submission" date="2023-10" db="EMBL/GenBank/DDBJ databases">
        <title>Genome assembly of Pristionchus species.</title>
        <authorList>
            <person name="Yoshida K."/>
            <person name="Sommer R.J."/>
        </authorList>
    </citation>
    <scope>NUCLEOTIDE SEQUENCE</scope>
    <source>
        <strain evidence="1">RS0144</strain>
    </source>
</reference>
<evidence type="ECO:0000313" key="1">
    <source>
        <dbReference type="EMBL" id="GMS92505.1"/>
    </source>
</evidence>
<comment type="caution">
    <text evidence="1">The sequence shown here is derived from an EMBL/GenBank/DDBJ whole genome shotgun (WGS) entry which is preliminary data.</text>
</comment>
<dbReference type="EMBL" id="BTSX01000004">
    <property type="protein sequence ID" value="GMS92505.1"/>
    <property type="molecule type" value="Genomic_DNA"/>
</dbReference>
<organism evidence="1 2">
    <name type="scientific">Pristionchus entomophagus</name>
    <dbReference type="NCBI Taxonomy" id="358040"/>
    <lineage>
        <taxon>Eukaryota</taxon>
        <taxon>Metazoa</taxon>
        <taxon>Ecdysozoa</taxon>
        <taxon>Nematoda</taxon>
        <taxon>Chromadorea</taxon>
        <taxon>Rhabditida</taxon>
        <taxon>Rhabditina</taxon>
        <taxon>Diplogasteromorpha</taxon>
        <taxon>Diplogasteroidea</taxon>
        <taxon>Neodiplogasteridae</taxon>
        <taxon>Pristionchus</taxon>
    </lineage>
</organism>
<sequence>LFSMRTRMLEDTALAPRRKSRLSMRSDRFSFKSAANSHCFSLYNFLVSSPSPFTCPQIAVGLCSSPDLQRASISTAPQSFVTRWSAPFHIHCQQARSPDRAAHSPSQTHELRAAALEKISSGRMTLGMSYCHTEMDRMRARWGGRLFRRSKHALAGCLCRMDSQRGREETR</sequence>
<proteinExistence type="predicted"/>
<gene>
    <name evidence="1" type="ORF">PENTCL1PPCAC_14680</name>
</gene>
<protein>
    <submittedName>
        <fullName evidence="1">Uncharacterized protein</fullName>
    </submittedName>
</protein>
<dbReference type="AlphaFoldDB" id="A0AAV5TG49"/>
<keyword evidence="2" id="KW-1185">Reference proteome</keyword>
<accession>A0AAV5TG49</accession>
<feature type="non-terminal residue" evidence="1">
    <location>
        <position position="171"/>
    </location>
</feature>
<dbReference type="Proteomes" id="UP001432027">
    <property type="component" value="Unassembled WGS sequence"/>
</dbReference>